<organism evidence="1 2">
    <name type="scientific">Monilinia vaccinii-corymbosi</name>
    <dbReference type="NCBI Taxonomy" id="61207"/>
    <lineage>
        <taxon>Eukaryota</taxon>
        <taxon>Fungi</taxon>
        <taxon>Dikarya</taxon>
        <taxon>Ascomycota</taxon>
        <taxon>Pezizomycotina</taxon>
        <taxon>Leotiomycetes</taxon>
        <taxon>Helotiales</taxon>
        <taxon>Sclerotiniaceae</taxon>
        <taxon>Monilinia</taxon>
    </lineage>
</organism>
<protein>
    <submittedName>
        <fullName evidence="1">Uncharacterized protein</fullName>
    </submittedName>
</protein>
<evidence type="ECO:0000313" key="2">
    <source>
        <dbReference type="Proteomes" id="UP000672032"/>
    </source>
</evidence>
<reference evidence="1" key="1">
    <citation type="submission" date="2020-10" db="EMBL/GenBank/DDBJ databases">
        <title>Genome Sequence of Monilinia vaccinii-corymbosi Sheds Light on Mummy Berry Disease Infection of Blueberry and Mating Type.</title>
        <authorList>
            <person name="Yow A.G."/>
            <person name="Zhang Y."/>
            <person name="Bansal K."/>
            <person name="Eacker S.M."/>
            <person name="Sullivan S."/>
            <person name="Liachko I."/>
            <person name="Cubeta M.A."/>
            <person name="Rollins J.A."/>
            <person name="Ashrafi H."/>
        </authorList>
    </citation>
    <scope>NUCLEOTIDE SEQUENCE</scope>
    <source>
        <strain evidence="1">RL-1</strain>
    </source>
</reference>
<name>A0A8A3P253_9HELO</name>
<accession>A0A8A3P253</accession>
<dbReference type="Proteomes" id="UP000672032">
    <property type="component" value="Chromosome 2"/>
</dbReference>
<dbReference type="AlphaFoldDB" id="A0A8A3P253"/>
<sequence>MLRGTAFWSIFKTTSRKISSMHNARTFCYSMIYTLLTTKLFTGHRLMKSEPISKRGYQKT</sequence>
<gene>
    <name evidence="1" type="ORF">DSL72_001482</name>
</gene>
<dbReference type="EMBL" id="CP063406">
    <property type="protein sequence ID" value="QSZ31913.1"/>
    <property type="molecule type" value="Genomic_DNA"/>
</dbReference>
<proteinExistence type="predicted"/>
<keyword evidence="2" id="KW-1185">Reference proteome</keyword>
<evidence type="ECO:0000313" key="1">
    <source>
        <dbReference type="EMBL" id="QSZ31913.1"/>
    </source>
</evidence>